<feature type="compositionally biased region" description="Basic and acidic residues" evidence="1">
    <location>
        <begin position="15"/>
        <end position="29"/>
    </location>
</feature>
<dbReference type="STRING" id="1434108.MSBRM_2160"/>
<dbReference type="EMBL" id="CP009528">
    <property type="protein sequence ID" value="AKB55158.1"/>
    <property type="molecule type" value="Genomic_DNA"/>
</dbReference>
<dbReference type="RefSeq" id="WP_052712866.1">
    <property type="nucleotide sequence ID" value="NZ_CP009528.1"/>
</dbReference>
<proteinExistence type="predicted"/>
<gene>
    <name evidence="2" type="ORF">MSBRM_2160</name>
</gene>
<feature type="compositionally biased region" description="Polar residues" evidence="1">
    <location>
        <begin position="1"/>
        <end position="12"/>
    </location>
</feature>
<feature type="compositionally biased region" description="Basic and acidic residues" evidence="1">
    <location>
        <begin position="191"/>
        <end position="210"/>
    </location>
</feature>
<dbReference type="Pfam" id="PF12639">
    <property type="entry name" value="Colicin-DNase"/>
    <property type="match status" value="1"/>
</dbReference>
<dbReference type="Proteomes" id="UP000033033">
    <property type="component" value="Chromosome"/>
</dbReference>
<protein>
    <submittedName>
        <fullName evidence="2">Uncharacterized protein</fullName>
    </submittedName>
</protein>
<feature type="compositionally biased region" description="Basic and acidic residues" evidence="1">
    <location>
        <begin position="217"/>
        <end position="226"/>
    </location>
</feature>
<evidence type="ECO:0000313" key="2">
    <source>
        <dbReference type="EMBL" id="AKB55158.1"/>
    </source>
</evidence>
<dbReference type="HOGENOM" id="CLU_562165_0_0_2"/>
<feature type="compositionally biased region" description="Basic and acidic residues" evidence="1">
    <location>
        <begin position="295"/>
        <end position="309"/>
    </location>
</feature>
<evidence type="ECO:0000256" key="1">
    <source>
        <dbReference type="SAM" id="MobiDB-lite"/>
    </source>
</evidence>
<feature type="region of interest" description="Disordered" evidence="1">
    <location>
        <begin position="401"/>
        <end position="431"/>
    </location>
</feature>
<dbReference type="PATRIC" id="fig|1434108.4.peg.2757"/>
<accession>A0A0E3QUR4</accession>
<feature type="compositionally biased region" description="Basic and acidic residues" evidence="1">
    <location>
        <begin position="235"/>
        <end position="255"/>
    </location>
</feature>
<name>A0A0E3QUR4_METBA</name>
<keyword evidence="3" id="KW-1185">Reference proteome</keyword>
<reference evidence="2 3" key="1">
    <citation type="submission" date="2014-07" db="EMBL/GenBank/DDBJ databases">
        <title>Methanogenic archaea and the global carbon cycle.</title>
        <authorList>
            <person name="Henriksen J.R."/>
            <person name="Luke J."/>
            <person name="Reinhart S."/>
            <person name="Benedict M.N."/>
            <person name="Youngblut N.D."/>
            <person name="Metcalf M.E."/>
            <person name="Whitaker R.J."/>
            <person name="Metcalf W.W."/>
        </authorList>
    </citation>
    <scope>NUCLEOTIDE SEQUENCE [LARGE SCALE GENOMIC DNA]</scope>
    <source>
        <strain evidence="2 3">MS</strain>
    </source>
</reference>
<dbReference type="KEGG" id="mby:MSBRM_2160"/>
<dbReference type="AlphaFoldDB" id="A0A0E3QUR4"/>
<feature type="region of interest" description="Disordered" evidence="1">
    <location>
        <begin position="1"/>
        <end position="328"/>
    </location>
</feature>
<feature type="compositionally biased region" description="Basic and acidic residues" evidence="1">
    <location>
        <begin position="268"/>
        <end position="285"/>
    </location>
</feature>
<dbReference type="GeneID" id="25418208"/>
<feature type="compositionally biased region" description="Basic and acidic residues" evidence="1">
    <location>
        <begin position="121"/>
        <end position="181"/>
    </location>
</feature>
<feature type="compositionally biased region" description="Acidic residues" evidence="1">
    <location>
        <begin position="256"/>
        <end position="267"/>
    </location>
</feature>
<organism evidence="2 3">
    <name type="scientific">Methanosarcina barkeri MS</name>
    <dbReference type="NCBI Taxonomy" id="1434108"/>
    <lineage>
        <taxon>Archaea</taxon>
        <taxon>Methanobacteriati</taxon>
        <taxon>Methanobacteriota</taxon>
        <taxon>Stenosarchaea group</taxon>
        <taxon>Methanomicrobia</taxon>
        <taxon>Methanosarcinales</taxon>
        <taxon>Methanosarcinaceae</taxon>
        <taxon>Methanosarcina</taxon>
    </lineage>
</organism>
<evidence type="ECO:0000313" key="3">
    <source>
        <dbReference type="Proteomes" id="UP000033033"/>
    </source>
</evidence>
<feature type="compositionally biased region" description="Basic and acidic residues" evidence="1">
    <location>
        <begin position="47"/>
        <end position="111"/>
    </location>
</feature>
<sequence length="485" mass="54189">MSGLEDTNNNGVKNKLGELNKTGEGEISKAGEVGETGINKGDGNSRFSKELKDEHNNDYLKIKPENDKKNNIDPENDKKNNIDPENDKKNNIDPENDKKKVSETGKADETGINKGDGNSRFSEELKDEHNNDYLKIKPENDKKKNIDPENDKKNNIDPENDKTKVSETGKADETGINKGDENSGFSEELDAERNDYLKTESEKDEIKTDETGETGEELSRINKGDGKTGFSEELNAERNDYLKTESEKDEIKTDETGETGDEIESEKDEIKAGESKTESENDKINVDIQPNAETKVNETDKAGEHEMGKPELNGLEQQSENDEYGSGNTMALSSREIADVLKRRYPGQVSSSTIPPNDAKMVHMAGEKHPITGIVYDLKGFPIFDDVAVFDTRIPENIASKHDSEAHKRAATRSLRKSLQDPDQKRNASLTSFTPEQLSAIKGGRAQIPGFTWHHHQDFSRMQLVPTEEYHKRTGHVGGEYMSKQ</sequence>